<name>A0A9W9I020_9EURO</name>
<proteinExistence type="predicted"/>
<dbReference type="EMBL" id="JAPQKN010000004">
    <property type="protein sequence ID" value="KAJ5160946.1"/>
    <property type="molecule type" value="Genomic_DNA"/>
</dbReference>
<evidence type="ECO:0000313" key="2">
    <source>
        <dbReference type="EMBL" id="KAJ5160946.1"/>
    </source>
</evidence>
<feature type="region of interest" description="Disordered" evidence="1">
    <location>
        <begin position="54"/>
        <end position="76"/>
    </location>
</feature>
<sequence length="140" mass="15342">MIRRGAREKSGGGDDAIAPRSSPHATAGPATIGGETWGLWPGRSWEGNYTEYRVESTKRNSGSTAEKASASDPREECTVVLGGHSSYTVEDTYYFTGHTYTMASPLQHANMRELIPFIQYDSGKFRFSLSVKITKCAVQL</sequence>
<evidence type="ECO:0000256" key="1">
    <source>
        <dbReference type="SAM" id="MobiDB-lite"/>
    </source>
</evidence>
<reference evidence="2" key="2">
    <citation type="journal article" date="2023" name="IMA Fungus">
        <title>Comparative genomic study of the Penicillium genus elucidates a diverse pangenome and 15 lateral gene transfer events.</title>
        <authorList>
            <person name="Petersen C."/>
            <person name="Sorensen T."/>
            <person name="Nielsen M.R."/>
            <person name="Sondergaard T.E."/>
            <person name="Sorensen J.L."/>
            <person name="Fitzpatrick D.A."/>
            <person name="Frisvad J.C."/>
            <person name="Nielsen K.L."/>
        </authorList>
    </citation>
    <scope>NUCLEOTIDE SEQUENCE</scope>
    <source>
        <strain evidence="2">IBT 26290</strain>
    </source>
</reference>
<gene>
    <name evidence="2" type="ORF">N7482_007950</name>
</gene>
<protein>
    <submittedName>
        <fullName evidence="2">Uncharacterized protein</fullName>
    </submittedName>
</protein>
<organism evidence="2 3">
    <name type="scientific">Penicillium canariense</name>
    <dbReference type="NCBI Taxonomy" id="189055"/>
    <lineage>
        <taxon>Eukaryota</taxon>
        <taxon>Fungi</taxon>
        <taxon>Dikarya</taxon>
        <taxon>Ascomycota</taxon>
        <taxon>Pezizomycotina</taxon>
        <taxon>Eurotiomycetes</taxon>
        <taxon>Eurotiomycetidae</taxon>
        <taxon>Eurotiales</taxon>
        <taxon>Aspergillaceae</taxon>
        <taxon>Penicillium</taxon>
    </lineage>
</organism>
<dbReference type="AlphaFoldDB" id="A0A9W9I020"/>
<dbReference type="RefSeq" id="XP_056542503.1">
    <property type="nucleotide sequence ID" value="XM_056690074.1"/>
</dbReference>
<dbReference type="Proteomes" id="UP001149163">
    <property type="component" value="Unassembled WGS sequence"/>
</dbReference>
<feature type="region of interest" description="Disordered" evidence="1">
    <location>
        <begin position="1"/>
        <end position="42"/>
    </location>
</feature>
<accession>A0A9W9I020</accession>
<feature type="compositionally biased region" description="Basic and acidic residues" evidence="1">
    <location>
        <begin position="1"/>
        <end position="12"/>
    </location>
</feature>
<evidence type="ECO:0000313" key="3">
    <source>
        <dbReference type="Proteomes" id="UP001149163"/>
    </source>
</evidence>
<keyword evidence="3" id="KW-1185">Reference proteome</keyword>
<reference evidence="2" key="1">
    <citation type="submission" date="2022-11" db="EMBL/GenBank/DDBJ databases">
        <authorList>
            <person name="Petersen C."/>
        </authorList>
    </citation>
    <scope>NUCLEOTIDE SEQUENCE</scope>
    <source>
        <strain evidence="2">IBT 26290</strain>
    </source>
</reference>
<comment type="caution">
    <text evidence="2">The sequence shown here is derived from an EMBL/GenBank/DDBJ whole genome shotgun (WGS) entry which is preliminary data.</text>
</comment>
<dbReference type="GeneID" id="81429250"/>